<dbReference type="AlphaFoldDB" id="A0A1M6YN15"/>
<dbReference type="STRING" id="337701.SAMN05444398_101948"/>
<feature type="domain" description="Tyrosine specific protein phosphatases" evidence="1">
    <location>
        <begin position="119"/>
        <end position="169"/>
    </location>
</feature>
<keyword evidence="3" id="KW-1185">Reference proteome</keyword>
<dbReference type="Proteomes" id="UP000183974">
    <property type="component" value="Unassembled WGS sequence"/>
</dbReference>
<evidence type="ECO:0000313" key="2">
    <source>
        <dbReference type="EMBL" id="SHL19711.1"/>
    </source>
</evidence>
<accession>A0A1M6YN15</accession>
<evidence type="ECO:0000259" key="1">
    <source>
        <dbReference type="PROSITE" id="PS50056"/>
    </source>
</evidence>
<gene>
    <name evidence="2" type="ORF">SAMN05444398_101948</name>
</gene>
<evidence type="ECO:0000313" key="3">
    <source>
        <dbReference type="Proteomes" id="UP000183974"/>
    </source>
</evidence>
<dbReference type="EMBL" id="FRBR01000001">
    <property type="protein sequence ID" value="SHL19711.1"/>
    <property type="molecule type" value="Genomic_DNA"/>
</dbReference>
<dbReference type="InterPro" id="IPR029021">
    <property type="entry name" value="Prot-tyrosine_phosphatase-like"/>
</dbReference>
<sequence length="227" mass="26482">MKLFKRITDWERALRNSYDVDLSTPENRRRAHIYNLWFDHAVLRKVWTNFYPVAPGVYRSNQPTHERFERLKQMGIKTVLNLRGAAGAAHYLVEEESCRRLGLTLVSVNLMARQAAPRHDILRLIRAFREIEKPFVMHCKSGADRAGFASAIYLMEIEGRPVAEARKMLGVKYIHFKWSRTGVLDYILDRYEARQAETGIGFEDWIATEYDAARMQADYLANNKPIF</sequence>
<name>A0A1M6YN15_9RHOB</name>
<dbReference type="SUPFAM" id="SSF52799">
    <property type="entry name" value="(Phosphotyrosine protein) phosphatases II"/>
    <property type="match status" value="1"/>
</dbReference>
<reference evidence="2 3" key="1">
    <citation type="submission" date="2016-11" db="EMBL/GenBank/DDBJ databases">
        <authorList>
            <person name="Jaros S."/>
            <person name="Januszkiewicz K."/>
            <person name="Wedrychowicz H."/>
        </authorList>
    </citation>
    <scope>NUCLEOTIDE SEQUENCE [LARGE SCALE GENOMIC DNA]</scope>
    <source>
        <strain evidence="2 3">DSM 29589</strain>
    </source>
</reference>
<protein>
    <submittedName>
        <fullName evidence="2">Protein tyrosine/serine phosphatase</fullName>
    </submittedName>
</protein>
<dbReference type="OrthoDB" id="9814896at2"/>
<dbReference type="Gene3D" id="3.90.190.10">
    <property type="entry name" value="Protein tyrosine phosphatase superfamily"/>
    <property type="match status" value="1"/>
</dbReference>
<dbReference type="InterPro" id="IPR000387">
    <property type="entry name" value="Tyr_Pase_dom"/>
</dbReference>
<organism evidence="2 3">
    <name type="scientific">Roseovarius pacificus</name>
    <dbReference type="NCBI Taxonomy" id="337701"/>
    <lineage>
        <taxon>Bacteria</taxon>
        <taxon>Pseudomonadati</taxon>
        <taxon>Pseudomonadota</taxon>
        <taxon>Alphaproteobacteria</taxon>
        <taxon>Rhodobacterales</taxon>
        <taxon>Roseobacteraceae</taxon>
        <taxon>Roseovarius</taxon>
    </lineage>
</organism>
<dbReference type="PROSITE" id="PS50056">
    <property type="entry name" value="TYR_PHOSPHATASE_2"/>
    <property type="match status" value="1"/>
</dbReference>
<proteinExistence type="predicted"/>
<dbReference type="Pfam" id="PF22785">
    <property type="entry name" value="Tc-R-P"/>
    <property type="match status" value="1"/>
</dbReference>
<dbReference type="RefSeq" id="WP_073033276.1">
    <property type="nucleotide sequence ID" value="NZ_BMLR01000001.1"/>
</dbReference>